<feature type="region of interest" description="Disordered" evidence="1">
    <location>
        <begin position="403"/>
        <end position="442"/>
    </location>
</feature>
<dbReference type="GeneID" id="103268661"/>
<keyword evidence="2" id="KW-0812">Transmembrane</keyword>
<evidence type="ECO:0000313" key="3">
    <source>
        <dbReference type="Proteomes" id="UP000189704"/>
    </source>
</evidence>
<keyword evidence="2" id="KW-0472">Membrane</keyword>
<protein>
    <submittedName>
        <fullName evidence="4">ATP-binding cassette sub-family A member 2-like</fullName>
    </submittedName>
</protein>
<dbReference type="KEGG" id="csyr:103268661"/>
<proteinExistence type="predicted"/>
<keyword evidence="2" id="KW-1133">Transmembrane helix</keyword>
<feature type="compositionally biased region" description="Low complexity" evidence="1">
    <location>
        <begin position="403"/>
        <end position="412"/>
    </location>
</feature>
<dbReference type="AlphaFoldDB" id="A0A1U7UGM2"/>
<dbReference type="RefSeq" id="XP_008064447.2">
    <property type="nucleotide sequence ID" value="XM_008066256.2"/>
</dbReference>
<evidence type="ECO:0000313" key="4">
    <source>
        <dbReference type="RefSeq" id="XP_008064447.2"/>
    </source>
</evidence>
<organism evidence="3 4">
    <name type="scientific">Carlito syrichta</name>
    <name type="common">Philippine tarsier</name>
    <name type="synonym">Tarsius syrichta</name>
    <dbReference type="NCBI Taxonomy" id="1868482"/>
    <lineage>
        <taxon>Eukaryota</taxon>
        <taxon>Metazoa</taxon>
        <taxon>Chordata</taxon>
        <taxon>Craniata</taxon>
        <taxon>Vertebrata</taxon>
        <taxon>Euteleostomi</taxon>
        <taxon>Mammalia</taxon>
        <taxon>Eutheria</taxon>
        <taxon>Euarchontoglires</taxon>
        <taxon>Primates</taxon>
        <taxon>Haplorrhini</taxon>
        <taxon>Tarsiiformes</taxon>
        <taxon>Tarsiidae</taxon>
        <taxon>Carlito</taxon>
    </lineage>
</organism>
<feature type="transmembrane region" description="Helical" evidence="2">
    <location>
        <begin position="69"/>
        <end position="90"/>
    </location>
</feature>
<sequence length="549" mass="58034">RPHPGFVWHAPSRSPAGAFSGARAPAGLGRPYGGGGLQRPGPGPVCPAPGMVGGEAGLPRCVASQACPFQGVLAFEIFIPLVLFFILLGLRQKKPTISVKEVSFYTAAPLTSAGILPVMQSLCPDGQRDEFGFLQYANSTVTQLLERLDRVVEEGNLFDPARPSLGSELEALRQHLEALSAGPRPWGSPADRSAVSSFSLDSVARDPRELWRFLVQNLSLPNSTAQALLAARVDPPEVYRLLYGPLPALSSESGLPRGQKPWSRLGGNPLFQMEELLLAPTLLEQLTCAPGSRELGRILSVPEAQRTALQGYRNTVCSGQAAARAQRFSGLAAELRSQLDMAKVAQQLGLDAPNVSDSEPQTPPPRRLQALLGDLLDAQKVLQDVDVLSALALLLPQGACAGRAPGSPASGPSGTGNATGAGTGAGSNATAEEGAPSAAASASPDALQGQCSAFVQLWAALQPILCGNNRRSELLLGGAPSAQRLEKEAPETFQSNGQWAGQLGSWANETFAFVGNVTHYAQVWLNISAEIRSFLEQGRLQQHLHWLQQ</sequence>
<feature type="compositionally biased region" description="Gly residues" evidence="1">
    <location>
        <begin position="413"/>
        <end position="425"/>
    </location>
</feature>
<feature type="transmembrane region" description="Helical" evidence="2">
    <location>
        <begin position="102"/>
        <end position="119"/>
    </location>
</feature>
<evidence type="ECO:0000256" key="2">
    <source>
        <dbReference type="SAM" id="Phobius"/>
    </source>
</evidence>
<evidence type="ECO:0000256" key="1">
    <source>
        <dbReference type="SAM" id="MobiDB-lite"/>
    </source>
</evidence>
<keyword evidence="3" id="KW-1185">Reference proteome</keyword>
<gene>
    <name evidence="4" type="primary">LOC103268661</name>
</gene>
<dbReference type="Proteomes" id="UP000189704">
    <property type="component" value="Unplaced"/>
</dbReference>
<reference evidence="4" key="1">
    <citation type="submission" date="2025-08" db="UniProtKB">
        <authorList>
            <consortium name="RefSeq"/>
        </authorList>
    </citation>
    <scope>IDENTIFICATION</scope>
</reference>
<feature type="non-terminal residue" evidence="4">
    <location>
        <position position="549"/>
    </location>
</feature>
<feature type="non-terminal residue" evidence="4">
    <location>
        <position position="1"/>
    </location>
</feature>
<feature type="compositionally biased region" description="Low complexity" evidence="1">
    <location>
        <begin position="426"/>
        <end position="442"/>
    </location>
</feature>
<dbReference type="OrthoDB" id="10255969at2759"/>
<name>A0A1U7UGM2_CARSF</name>
<accession>A0A1U7UGM2</accession>